<accession>B7P309</accession>
<feature type="compositionally biased region" description="Low complexity" evidence="1">
    <location>
        <begin position="28"/>
        <end position="42"/>
    </location>
</feature>
<dbReference type="AlphaFoldDB" id="B7P309"/>
<dbReference type="Proteomes" id="UP000001555">
    <property type="component" value="Unassembled WGS sequence"/>
</dbReference>
<dbReference type="EnsemblMetazoa" id="ISCW000708-RA">
    <property type="protein sequence ID" value="ISCW000708-PA"/>
    <property type="gene ID" value="ISCW000708"/>
</dbReference>
<evidence type="ECO:0000313" key="4">
    <source>
        <dbReference type="Proteomes" id="UP000001555"/>
    </source>
</evidence>
<sequence length="135" mass="14592">MPKGPPADLAERVPRGFESPDEQQPQEGSRFPGSPPGRGSDGLPWLEPQAALLALGRLDCCSTLCAYVLCNRPCASPSRGFAHKPAGRLCAVTLHLVHFPRHASFAVGFPFGGGCRLRQIRPRRAPQQRLEAIEA</sequence>
<organism>
    <name type="scientific">Ixodes scapularis</name>
    <name type="common">Black-legged tick</name>
    <name type="synonym">Deer tick</name>
    <dbReference type="NCBI Taxonomy" id="6945"/>
    <lineage>
        <taxon>Eukaryota</taxon>
        <taxon>Metazoa</taxon>
        <taxon>Ecdysozoa</taxon>
        <taxon>Arthropoda</taxon>
        <taxon>Chelicerata</taxon>
        <taxon>Arachnida</taxon>
        <taxon>Acari</taxon>
        <taxon>Parasitiformes</taxon>
        <taxon>Ixodida</taxon>
        <taxon>Ixodoidea</taxon>
        <taxon>Ixodidae</taxon>
        <taxon>Ixodinae</taxon>
        <taxon>Ixodes</taxon>
    </lineage>
</organism>
<reference evidence="2 4" key="1">
    <citation type="submission" date="2008-03" db="EMBL/GenBank/DDBJ databases">
        <title>Annotation of Ixodes scapularis.</title>
        <authorList>
            <consortium name="Ixodes scapularis Genome Project Consortium"/>
            <person name="Caler E."/>
            <person name="Hannick L.I."/>
            <person name="Bidwell S."/>
            <person name="Joardar V."/>
            <person name="Thiagarajan M."/>
            <person name="Amedeo P."/>
            <person name="Galinsky K.J."/>
            <person name="Schobel S."/>
            <person name="Inman J."/>
            <person name="Hostetler J."/>
            <person name="Miller J."/>
            <person name="Hammond M."/>
            <person name="Megy K."/>
            <person name="Lawson D."/>
            <person name="Kodira C."/>
            <person name="Sutton G."/>
            <person name="Meyer J."/>
            <person name="Hill C.A."/>
            <person name="Birren B."/>
            <person name="Nene V."/>
            <person name="Collins F."/>
            <person name="Alarcon-Chaidez F."/>
            <person name="Wikel S."/>
            <person name="Strausberg R."/>
        </authorList>
    </citation>
    <scope>NUCLEOTIDE SEQUENCE [LARGE SCALE GENOMIC DNA]</scope>
    <source>
        <strain evidence="4">Wikel</strain>
        <strain evidence="2">Wikel colony</strain>
    </source>
</reference>
<evidence type="ECO:0000313" key="2">
    <source>
        <dbReference type="EMBL" id="EEC00981.1"/>
    </source>
</evidence>
<dbReference type="PaxDb" id="6945-B7P309"/>
<gene>
    <name evidence="2" type="ORF">IscW_ISCW000708</name>
</gene>
<dbReference type="VEuPathDB" id="VectorBase:ISCW000708"/>
<proteinExistence type="predicted"/>
<feature type="region of interest" description="Disordered" evidence="1">
    <location>
        <begin position="1"/>
        <end position="44"/>
    </location>
</feature>
<evidence type="ECO:0000256" key="1">
    <source>
        <dbReference type="SAM" id="MobiDB-lite"/>
    </source>
</evidence>
<reference evidence="3" key="2">
    <citation type="submission" date="2020-05" db="UniProtKB">
        <authorList>
            <consortium name="EnsemblMetazoa"/>
        </authorList>
    </citation>
    <scope>IDENTIFICATION</scope>
    <source>
        <strain evidence="3">wikel</strain>
    </source>
</reference>
<dbReference type="HOGENOM" id="CLU_1888029_0_0_1"/>
<protein>
    <submittedName>
        <fullName evidence="2 3">Uncharacterized protein</fullName>
    </submittedName>
</protein>
<dbReference type="InParanoid" id="B7P309"/>
<name>B7P309_IXOSC</name>
<dbReference type="EMBL" id="ABJB010762303">
    <property type="status" value="NOT_ANNOTATED_CDS"/>
    <property type="molecule type" value="Genomic_DNA"/>
</dbReference>
<dbReference type="EMBL" id="DS625605">
    <property type="protein sequence ID" value="EEC00981.1"/>
    <property type="molecule type" value="Genomic_DNA"/>
</dbReference>
<evidence type="ECO:0000313" key="3">
    <source>
        <dbReference type="EnsemblMetazoa" id="ISCW000708-PA"/>
    </source>
</evidence>
<keyword evidence="4" id="KW-1185">Reference proteome</keyword>
<dbReference type="VEuPathDB" id="VectorBase:ISCI000708"/>